<dbReference type="RefSeq" id="XP_008619325.1">
    <property type="nucleotide sequence ID" value="XM_008621103.1"/>
</dbReference>
<evidence type="ECO:0000256" key="1">
    <source>
        <dbReference type="SAM" id="Phobius"/>
    </source>
</evidence>
<reference evidence="2 3" key="1">
    <citation type="submission" date="2012-04" db="EMBL/GenBank/DDBJ databases">
        <title>The Genome Sequence of Saprolegnia declina VS20.</title>
        <authorList>
            <consortium name="The Broad Institute Genome Sequencing Platform"/>
            <person name="Russ C."/>
            <person name="Nusbaum C."/>
            <person name="Tyler B."/>
            <person name="van West P."/>
            <person name="Dieguez-Uribeondo J."/>
            <person name="de Bruijn I."/>
            <person name="Tripathy S."/>
            <person name="Jiang R."/>
            <person name="Young S.K."/>
            <person name="Zeng Q."/>
            <person name="Gargeya S."/>
            <person name="Fitzgerald M."/>
            <person name="Haas B."/>
            <person name="Abouelleil A."/>
            <person name="Alvarado L."/>
            <person name="Arachchi H.M."/>
            <person name="Berlin A."/>
            <person name="Chapman S.B."/>
            <person name="Goldberg J."/>
            <person name="Griggs A."/>
            <person name="Gujja S."/>
            <person name="Hansen M."/>
            <person name="Howarth C."/>
            <person name="Imamovic A."/>
            <person name="Larimer J."/>
            <person name="McCowen C."/>
            <person name="Montmayeur A."/>
            <person name="Murphy C."/>
            <person name="Neiman D."/>
            <person name="Pearson M."/>
            <person name="Priest M."/>
            <person name="Roberts A."/>
            <person name="Saif S."/>
            <person name="Shea T."/>
            <person name="Sisk P."/>
            <person name="Sykes S."/>
            <person name="Wortman J."/>
            <person name="Nusbaum C."/>
            <person name="Birren B."/>
        </authorList>
    </citation>
    <scope>NUCLEOTIDE SEQUENCE [LARGE SCALE GENOMIC DNA]</scope>
    <source>
        <strain evidence="2 3">VS20</strain>
    </source>
</reference>
<feature type="non-terminal residue" evidence="2">
    <location>
        <position position="1"/>
    </location>
</feature>
<dbReference type="VEuPathDB" id="FungiDB:SDRG_14943"/>
<protein>
    <submittedName>
        <fullName evidence="2">Uncharacterized protein</fullName>
    </submittedName>
</protein>
<sequence>SNRQHTNATTSTLQTSILQPAHWLRNLPEAGHLPIVEIMSVPPTAYAIFGAVSILPALCIGQGAWQMGRSLAEKSTGKDAALVRPFEGLFAGITTIGALHLTGDAALRRFKPQTVMSEAILSASKPYASQTITAGAIIAGVYVFHVVGALSFAESTSSSMASSSND</sequence>
<keyword evidence="1" id="KW-1133">Transmembrane helix</keyword>
<feature type="transmembrane region" description="Helical" evidence="1">
    <location>
        <begin position="45"/>
        <end position="65"/>
    </location>
</feature>
<dbReference type="GeneID" id="19955670"/>
<dbReference type="InParanoid" id="T0PYA0"/>
<feature type="transmembrane region" description="Helical" evidence="1">
    <location>
        <begin position="127"/>
        <end position="153"/>
    </location>
</feature>
<keyword evidence="3" id="KW-1185">Reference proteome</keyword>
<dbReference type="AlphaFoldDB" id="T0PYA0"/>
<evidence type="ECO:0000313" key="2">
    <source>
        <dbReference type="EMBL" id="EQC27226.1"/>
    </source>
</evidence>
<keyword evidence="1" id="KW-0812">Transmembrane</keyword>
<gene>
    <name evidence="2" type="ORF">SDRG_14943</name>
</gene>
<evidence type="ECO:0000313" key="3">
    <source>
        <dbReference type="Proteomes" id="UP000030762"/>
    </source>
</evidence>
<proteinExistence type="predicted"/>
<organism evidence="2 3">
    <name type="scientific">Saprolegnia diclina (strain VS20)</name>
    <dbReference type="NCBI Taxonomy" id="1156394"/>
    <lineage>
        <taxon>Eukaryota</taxon>
        <taxon>Sar</taxon>
        <taxon>Stramenopiles</taxon>
        <taxon>Oomycota</taxon>
        <taxon>Saprolegniomycetes</taxon>
        <taxon>Saprolegniales</taxon>
        <taxon>Saprolegniaceae</taxon>
        <taxon>Saprolegnia</taxon>
    </lineage>
</organism>
<feature type="transmembrane region" description="Helical" evidence="1">
    <location>
        <begin position="86"/>
        <end position="107"/>
    </location>
</feature>
<accession>T0PYA0</accession>
<dbReference type="Proteomes" id="UP000030762">
    <property type="component" value="Unassembled WGS sequence"/>
</dbReference>
<name>T0PYA0_SAPDV</name>
<keyword evidence="1" id="KW-0472">Membrane</keyword>
<dbReference type="EMBL" id="JH767212">
    <property type="protein sequence ID" value="EQC27226.1"/>
    <property type="molecule type" value="Genomic_DNA"/>
</dbReference>